<organism evidence="2 3">
    <name type="scientific">Bursaphelenchus xylophilus</name>
    <name type="common">Pinewood nematode worm</name>
    <name type="synonym">Aphelenchoides xylophilus</name>
    <dbReference type="NCBI Taxonomy" id="6326"/>
    <lineage>
        <taxon>Eukaryota</taxon>
        <taxon>Metazoa</taxon>
        <taxon>Ecdysozoa</taxon>
        <taxon>Nematoda</taxon>
        <taxon>Chromadorea</taxon>
        <taxon>Rhabditida</taxon>
        <taxon>Tylenchina</taxon>
        <taxon>Tylenchomorpha</taxon>
        <taxon>Aphelenchoidea</taxon>
        <taxon>Aphelenchoididae</taxon>
        <taxon>Bursaphelenchus</taxon>
    </lineage>
</organism>
<reference evidence="2" key="1">
    <citation type="submission" date="2020-09" db="EMBL/GenBank/DDBJ databases">
        <authorList>
            <person name="Kikuchi T."/>
        </authorList>
    </citation>
    <scope>NUCLEOTIDE SEQUENCE</scope>
    <source>
        <strain evidence="2">Ka4C1</strain>
    </source>
</reference>
<feature type="chain" id="PRO_5036400070" evidence="1">
    <location>
        <begin position="18"/>
        <end position="74"/>
    </location>
</feature>
<evidence type="ECO:0000313" key="3">
    <source>
        <dbReference type="Proteomes" id="UP000659654"/>
    </source>
</evidence>
<sequence>MKKILICVLVMALATDAQDRFITRTHNSQIITEPQSLEIMLGETQTVEFRYIGNEPQSNDAQTFGETIFLTFKE</sequence>
<dbReference type="Proteomes" id="UP000582659">
    <property type="component" value="Unassembled WGS sequence"/>
</dbReference>
<protein>
    <submittedName>
        <fullName evidence="2">(pine wood nematode) hypothetical protein</fullName>
    </submittedName>
</protein>
<keyword evidence="1" id="KW-0732">Signal</keyword>
<evidence type="ECO:0000256" key="1">
    <source>
        <dbReference type="SAM" id="SignalP"/>
    </source>
</evidence>
<feature type="signal peptide" evidence="1">
    <location>
        <begin position="1"/>
        <end position="17"/>
    </location>
</feature>
<gene>
    <name evidence="2" type="ORF">BXYJ_LOCUS5465</name>
</gene>
<comment type="caution">
    <text evidence="2">The sequence shown here is derived from an EMBL/GenBank/DDBJ whole genome shotgun (WGS) entry which is preliminary data.</text>
</comment>
<dbReference type="AlphaFoldDB" id="A0A7I8WZC8"/>
<dbReference type="EMBL" id="CAJFCV020000002">
    <property type="protein sequence ID" value="CAG9102643.1"/>
    <property type="molecule type" value="Genomic_DNA"/>
</dbReference>
<dbReference type="Proteomes" id="UP000659654">
    <property type="component" value="Unassembled WGS sequence"/>
</dbReference>
<proteinExistence type="predicted"/>
<dbReference type="EMBL" id="CAJFDI010000002">
    <property type="protein sequence ID" value="CAD5218072.1"/>
    <property type="molecule type" value="Genomic_DNA"/>
</dbReference>
<name>A0A7I8WZC8_BURXY</name>
<evidence type="ECO:0000313" key="2">
    <source>
        <dbReference type="EMBL" id="CAD5218072.1"/>
    </source>
</evidence>
<keyword evidence="3" id="KW-1185">Reference proteome</keyword>
<accession>A0A7I8WZC8</accession>